<dbReference type="RefSeq" id="XP_059599940.1">
    <property type="nucleotide sequence ID" value="XM_059746239.1"/>
</dbReference>
<feature type="compositionally biased region" description="Polar residues" evidence="5">
    <location>
        <begin position="1"/>
        <end position="22"/>
    </location>
</feature>
<dbReference type="PANTHER" id="PTHR31986:SF7">
    <property type="entry name" value="REGULATOR OF DRUG SENSITIVITY 2"/>
    <property type="match status" value="1"/>
</dbReference>
<protein>
    <recommendedName>
        <fullName evidence="7">Zn(2)-C6 fungal-type domain-containing protein</fullName>
    </recommendedName>
</protein>
<evidence type="ECO:0000256" key="5">
    <source>
        <dbReference type="SAM" id="MobiDB-lite"/>
    </source>
</evidence>
<keyword evidence="2" id="KW-0238">DNA-binding</keyword>
<reference evidence="6" key="2">
    <citation type="submission" date="2025-08" db="UniProtKB">
        <authorList>
            <consortium name="RefSeq"/>
        </authorList>
    </citation>
    <scope>IDENTIFICATION</scope>
</reference>
<evidence type="ECO:0000256" key="2">
    <source>
        <dbReference type="ARBA" id="ARBA00023125"/>
    </source>
</evidence>
<dbReference type="InterPro" id="IPR036864">
    <property type="entry name" value="Zn2-C6_fun-type_DNA-bd_sf"/>
</dbReference>
<proteinExistence type="predicted"/>
<dbReference type="SUPFAM" id="SSF57701">
    <property type="entry name" value="Zn2/Cys6 DNA-binding domain"/>
    <property type="match status" value="1"/>
</dbReference>
<keyword evidence="1" id="KW-0805">Transcription regulation</keyword>
<feature type="region of interest" description="Disordered" evidence="5">
    <location>
        <begin position="1"/>
        <end position="71"/>
    </location>
</feature>
<evidence type="ECO:0008006" key="7">
    <source>
        <dbReference type="Google" id="ProtNLM"/>
    </source>
</evidence>
<evidence type="ECO:0000256" key="1">
    <source>
        <dbReference type="ARBA" id="ARBA00023015"/>
    </source>
</evidence>
<reference evidence="6" key="1">
    <citation type="submission" date="2025-02" db="EMBL/GenBank/DDBJ databases">
        <authorList>
            <consortium name="NCBI Genome Project"/>
        </authorList>
    </citation>
    <scope>NUCLEOTIDE SEQUENCE</scope>
</reference>
<dbReference type="VEuPathDB" id="FungiDB:An02g04355"/>
<dbReference type="InterPro" id="IPR053045">
    <property type="entry name" value="Zinc_cluster_trans_reg"/>
</dbReference>
<evidence type="ECO:0000313" key="6">
    <source>
        <dbReference type="RefSeq" id="XP_059599940.1"/>
    </source>
</evidence>
<sequence length="104" mass="11107">MTEKTAASTGPGPDQQTSNGTADRTKPDVTEEEQTGADASAKDNSQNTPSLKADGAAAGAHSSPKKRRKVNHACVYCRRSHMTCDSGATLHAMHKTEYWPPLPR</sequence>
<keyword evidence="4" id="KW-0539">Nucleus</keyword>
<gene>
    <name evidence="6" type="ORF">An02g04355</name>
</gene>
<organism evidence="6">
    <name type="scientific">Aspergillus niger</name>
    <dbReference type="NCBI Taxonomy" id="5061"/>
    <lineage>
        <taxon>Eukaryota</taxon>
        <taxon>Fungi</taxon>
        <taxon>Dikarya</taxon>
        <taxon>Ascomycota</taxon>
        <taxon>Pezizomycotina</taxon>
        <taxon>Eurotiomycetes</taxon>
        <taxon>Eurotiomycetidae</taxon>
        <taxon>Eurotiales</taxon>
        <taxon>Aspergillaceae</taxon>
        <taxon>Aspergillus</taxon>
        <taxon>Aspergillus subgen. Circumdati</taxon>
    </lineage>
</organism>
<dbReference type="KEGG" id="ang:An02g04355"/>
<dbReference type="GO" id="GO:0003677">
    <property type="term" value="F:DNA binding"/>
    <property type="evidence" value="ECO:0007669"/>
    <property type="project" value="UniProtKB-KW"/>
</dbReference>
<evidence type="ECO:0000256" key="4">
    <source>
        <dbReference type="ARBA" id="ARBA00023242"/>
    </source>
</evidence>
<evidence type="ECO:0000256" key="3">
    <source>
        <dbReference type="ARBA" id="ARBA00023163"/>
    </source>
</evidence>
<dbReference type="AlphaFoldDB" id="A0AAJ8BPJ4"/>
<accession>A0AAJ8BPJ4</accession>
<name>A0AAJ8BPJ4_ASPNG</name>
<dbReference type="GeneID" id="4978925"/>
<keyword evidence="3" id="KW-0804">Transcription</keyword>
<dbReference type="PANTHER" id="PTHR31986">
    <property type="entry name" value="REGULATOR OF DRUG SENSITIVITY 2"/>
    <property type="match status" value="1"/>
</dbReference>